<comment type="caution">
    <text evidence="2">The sequence shown here is derived from an EMBL/GenBank/DDBJ whole genome shotgun (WGS) entry which is preliminary data.</text>
</comment>
<evidence type="ECO:0000256" key="1">
    <source>
        <dbReference type="SAM" id="Coils"/>
    </source>
</evidence>
<accession>A0AAN9VBF3</accession>
<sequence length="110" mass="12450">MEEASNVEAQGSGEKALINTQGVEKLSTGLLALYKPELERVKKQLLEFTKKQEALLEQLEAENKNFQEVMETTELHDVMATVKACHGKLTNIKREMGVIHERTARLKVRT</sequence>
<name>A0AAN9VBF3_9ORTH</name>
<evidence type="ECO:0000313" key="2">
    <source>
        <dbReference type="EMBL" id="KAK7788356.1"/>
    </source>
</evidence>
<dbReference type="GO" id="GO:0031083">
    <property type="term" value="C:BLOC-1 complex"/>
    <property type="evidence" value="ECO:0007669"/>
    <property type="project" value="TreeGrafter"/>
</dbReference>
<dbReference type="EMBL" id="JAZDUA010001171">
    <property type="protein sequence ID" value="KAK7788356.1"/>
    <property type="molecule type" value="Genomic_DNA"/>
</dbReference>
<dbReference type="AlphaFoldDB" id="A0AAN9VBF3"/>
<organism evidence="2 3">
    <name type="scientific">Gryllus longicercus</name>
    <dbReference type="NCBI Taxonomy" id="2509291"/>
    <lineage>
        <taxon>Eukaryota</taxon>
        <taxon>Metazoa</taxon>
        <taxon>Ecdysozoa</taxon>
        <taxon>Arthropoda</taxon>
        <taxon>Hexapoda</taxon>
        <taxon>Insecta</taxon>
        <taxon>Pterygota</taxon>
        <taxon>Neoptera</taxon>
        <taxon>Polyneoptera</taxon>
        <taxon>Orthoptera</taxon>
        <taxon>Ensifera</taxon>
        <taxon>Gryllidea</taxon>
        <taxon>Grylloidea</taxon>
        <taxon>Gryllidae</taxon>
        <taxon>Gryllinae</taxon>
        <taxon>Gryllus</taxon>
    </lineage>
</organism>
<dbReference type="PANTHER" id="PTHR31328:SF2">
    <property type="entry name" value="BIOGENESIS OF LYSOSOME-RELATED ORGANELLES COMPLEX 1 SUBUNIT 6"/>
    <property type="match status" value="1"/>
</dbReference>
<dbReference type="Proteomes" id="UP001378592">
    <property type="component" value="Unassembled WGS sequence"/>
</dbReference>
<dbReference type="Pfam" id="PF14712">
    <property type="entry name" value="Snapin_Pallidin"/>
    <property type="match status" value="1"/>
</dbReference>
<feature type="coiled-coil region" evidence="1">
    <location>
        <begin position="38"/>
        <end position="76"/>
    </location>
</feature>
<reference evidence="2 3" key="1">
    <citation type="submission" date="2024-03" db="EMBL/GenBank/DDBJ databases">
        <title>The genome assembly and annotation of the cricket Gryllus longicercus Weissman &amp; Gray.</title>
        <authorList>
            <person name="Szrajer S."/>
            <person name="Gray D."/>
            <person name="Ylla G."/>
        </authorList>
    </citation>
    <scope>NUCLEOTIDE SEQUENCE [LARGE SCALE GENOMIC DNA]</scope>
    <source>
        <strain evidence="2">DAG 2021-001</strain>
        <tissue evidence="2">Whole body minus gut</tissue>
    </source>
</reference>
<evidence type="ECO:0008006" key="4">
    <source>
        <dbReference type="Google" id="ProtNLM"/>
    </source>
</evidence>
<protein>
    <recommendedName>
        <fullName evidence="4">Biogenesis of lysosome-related organelles complex 1 subunit 6</fullName>
    </recommendedName>
</protein>
<proteinExistence type="predicted"/>
<dbReference type="InterPro" id="IPR028119">
    <property type="entry name" value="Snapin/Pallidin/Snn1"/>
</dbReference>
<dbReference type="GO" id="GO:0030133">
    <property type="term" value="C:transport vesicle"/>
    <property type="evidence" value="ECO:0007669"/>
    <property type="project" value="TreeGrafter"/>
</dbReference>
<keyword evidence="1" id="KW-0175">Coiled coil</keyword>
<evidence type="ECO:0000313" key="3">
    <source>
        <dbReference type="Proteomes" id="UP001378592"/>
    </source>
</evidence>
<keyword evidence="3" id="KW-1185">Reference proteome</keyword>
<dbReference type="PANTHER" id="PTHR31328">
    <property type="entry name" value="BIOGENESIS OF LYSOSOME-RELATED ORGANELLES COMPLEX 1 SUBUNIT 6"/>
    <property type="match status" value="1"/>
</dbReference>
<gene>
    <name evidence="2" type="ORF">R5R35_009506</name>
</gene>